<dbReference type="EMBL" id="JACVVK020000330">
    <property type="protein sequence ID" value="KAK7478275.1"/>
    <property type="molecule type" value="Genomic_DNA"/>
</dbReference>
<protein>
    <submittedName>
        <fullName evidence="2">Uncharacterized protein</fullName>
    </submittedName>
</protein>
<evidence type="ECO:0000256" key="1">
    <source>
        <dbReference type="SAM" id="MobiDB-lite"/>
    </source>
</evidence>
<dbReference type="Proteomes" id="UP001519460">
    <property type="component" value="Unassembled WGS sequence"/>
</dbReference>
<comment type="caution">
    <text evidence="2">The sequence shown here is derived from an EMBL/GenBank/DDBJ whole genome shotgun (WGS) entry which is preliminary data.</text>
</comment>
<evidence type="ECO:0000313" key="2">
    <source>
        <dbReference type="EMBL" id="KAK7478275.1"/>
    </source>
</evidence>
<keyword evidence="3" id="KW-1185">Reference proteome</keyword>
<evidence type="ECO:0000313" key="3">
    <source>
        <dbReference type="Proteomes" id="UP001519460"/>
    </source>
</evidence>
<name>A0ABD0JUF8_9CAEN</name>
<reference evidence="2 3" key="1">
    <citation type="journal article" date="2023" name="Sci. Data">
        <title>Genome assembly of the Korean intertidal mud-creeper Batillaria attramentaria.</title>
        <authorList>
            <person name="Patra A.K."/>
            <person name="Ho P.T."/>
            <person name="Jun S."/>
            <person name="Lee S.J."/>
            <person name="Kim Y."/>
            <person name="Won Y.J."/>
        </authorList>
    </citation>
    <scope>NUCLEOTIDE SEQUENCE [LARGE SCALE GENOMIC DNA]</scope>
    <source>
        <strain evidence="2">Wonlab-2016</strain>
    </source>
</reference>
<sequence length="127" mass="13946">RKGDQMVTSVDAALKTMLTFHQSPFSFSTLKRSGRLARPRIICEPFGTPAHDQRTPKASFAKPRCKFHSLSGHEGSLWRYSVQSYGVIKISGNFAHLIIWADHSGAKSANPSRAAEAGTWPKCDSAT</sequence>
<feature type="region of interest" description="Disordered" evidence="1">
    <location>
        <begin position="106"/>
        <end position="127"/>
    </location>
</feature>
<organism evidence="2 3">
    <name type="scientific">Batillaria attramentaria</name>
    <dbReference type="NCBI Taxonomy" id="370345"/>
    <lineage>
        <taxon>Eukaryota</taxon>
        <taxon>Metazoa</taxon>
        <taxon>Spiralia</taxon>
        <taxon>Lophotrochozoa</taxon>
        <taxon>Mollusca</taxon>
        <taxon>Gastropoda</taxon>
        <taxon>Caenogastropoda</taxon>
        <taxon>Sorbeoconcha</taxon>
        <taxon>Cerithioidea</taxon>
        <taxon>Batillariidae</taxon>
        <taxon>Batillaria</taxon>
    </lineage>
</organism>
<accession>A0ABD0JUF8</accession>
<feature type="non-terminal residue" evidence="2">
    <location>
        <position position="1"/>
    </location>
</feature>
<gene>
    <name evidence="2" type="ORF">BaRGS_00030533</name>
</gene>
<dbReference type="AlphaFoldDB" id="A0ABD0JUF8"/>
<proteinExistence type="predicted"/>